<dbReference type="RefSeq" id="WP_023039719.1">
    <property type="nucleotide sequence ID" value="NZ_CP077150.1"/>
</dbReference>
<evidence type="ECO:0000313" key="2">
    <source>
        <dbReference type="EMBL" id="PGH24007.1"/>
    </source>
</evidence>
<keyword evidence="1" id="KW-0812">Transmembrane</keyword>
<name>A0A2B7YTP7_9FUSO</name>
<gene>
    <name evidence="2" type="ORF">RN90_00135</name>
</gene>
<organism evidence="2 3">
    <name type="scientific">Fusobacterium animalis</name>
    <dbReference type="NCBI Taxonomy" id="76859"/>
    <lineage>
        <taxon>Bacteria</taxon>
        <taxon>Fusobacteriati</taxon>
        <taxon>Fusobacteriota</taxon>
        <taxon>Fusobacteriia</taxon>
        <taxon>Fusobacteriales</taxon>
        <taxon>Fusobacteriaceae</taxon>
        <taxon>Fusobacterium</taxon>
    </lineage>
</organism>
<dbReference type="Proteomes" id="UP000226179">
    <property type="component" value="Unassembled WGS sequence"/>
</dbReference>
<dbReference type="EMBL" id="NJGJ01000001">
    <property type="protein sequence ID" value="PGH24007.1"/>
    <property type="molecule type" value="Genomic_DNA"/>
</dbReference>
<keyword evidence="1" id="KW-0472">Membrane</keyword>
<sequence>MRENLKNYIFILFHFLIIVCLLIFENNHIDSYPNYMNAIVAISLELFLIFIFHNTKYLKFLKRIILLLLLSYSILIIFLDYSWINYFLITISGLSFLSGIPLSIYLFILFLIRKKYIFLFYTILNLFWFMFFLILTSFEKFGKKINALSILVMCILLSFFYLMLFKSKEERGYYDEGKH</sequence>
<keyword evidence="1" id="KW-1133">Transmembrane helix</keyword>
<feature type="transmembrane region" description="Helical" evidence="1">
    <location>
        <begin position="118"/>
        <end position="138"/>
    </location>
</feature>
<accession>A0A2B7YTP7</accession>
<feature type="transmembrane region" description="Helical" evidence="1">
    <location>
        <begin position="7"/>
        <end position="24"/>
    </location>
</feature>
<protein>
    <submittedName>
        <fullName evidence="2">Uncharacterized protein</fullName>
    </submittedName>
</protein>
<evidence type="ECO:0000256" key="1">
    <source>
        <dbReference type="SAM" id="Phobius"/>
    </source>
</evidence>
<reference evidence="2 3" key="1">
    <citation type="submission" date="2017-06" db="EMBL/GenBank/DDBJ databases">
        <title>Draft genome sequence of Fusobacterium nucleatum subsp. animalis KCOM 1280 (=ChDC F318).</title>
        <authorList>
            <person name="Kook J.-K."/>
            <person name="Park S.-N."/>
            <person name="Lim Y.K."/>
            <person name="Roh H."/>
        </authorList>
    </citation>
    <scope>NUCLEOTIDE SEQUENCE [LARGE SCALE GENOMIC DNA]</scope>
    <source>
        <strain evidence="3">KCOM 1280 ( ChDC F318)</strain>
    </source>
</reference>
<evidence type="ECO:0000313" key="3">
    <source>
        <dbReference type="Proteomes" id="UP000226179"/>
    </source>
</evidence>
<dbReference type="AlphaFoldDB" id="A0A2B7YTP7"/>
<feature type="transmembrane region" description="Helical" evidence="1">
    <location>
        <begin position="144"/>
        <end position="164"/>
    </location>
</feature>
<feature type="transmembrane region" description="Helical" evidence="1">
    <location>
        <begin position="87"/>
        <end position="111"/>
    </location>
</feature>
<feature type="transmembrane region" description="Helical" evidence="1">
    <location>
        <begin position="64"/>
        <end position="81"/>
    </location>
</feature>
<proteinExistence type="predicted"/>
<comment type="caution">
    <text evidence="2">The sequence shown here is derived from an EMBL/GenBank/DDBJ whole genome shotgun (WGS) entry which is preliminary data.</text>
</comment>
<feature type="transmembrane region" description="Helical" evidence="1">
    <location>
        <begin position="36"/>
        <end position="52"/>
    </location>
</feature>